<gene>
    <name evidence="1" type="ORF">C7447_102142</name>
</gene>
<dbReference type="Proteomes" id="UP000323136">
    <property type="component" value="Unassembled WGS sequence"/>
</dbReference>
<comment type="caution">
    <text evidence="1">The sequence shown here is derived from an EMBL/GenBank/DDBJ whole genome shotgun (WGS) entry which is preliminary data.</text>
</comment>
<dbReference type="RefSeq" id="WP_170245932.1">
    <property type="nucleotide sequence ID" value="NZ_VNIA01000002.1"/>
</dbReference>
<sequence>MMIDKFKNFELNKKQQKEINGSDAPIPNVDACARATGLFAGGVWWAGIGRWIHC</sequence>
<evidence type="ECO:0000313" key="2">
    <source>
        <dbReference type="Proteomes" id="UP000323136"/>
    </source>
</evidence>
<dbReference type="EMBL" id="VNIA01000002">
    <property type="protein sequence ID" value="TYP98827.1"/>
    <property type="molecule type" value="Genomic_DNA"/>
</dbReference>
<keyword evidence="2" id="KW-1185">Reference proteome</keyword>
<evidence type="ECO:0000313" key="1">
    <source>
        <dbReference type="EMBL" id="TYP98827.1"/>
    </source>
</evidence>
<reference evidence="1 2" key="1">
    <citation type="submission" date="2019-07" db="EMBL/GenBank/DDBJ databases">
        <title>Genomic Encyclopedia of Type Strains, Phase IV (KMG-IV): sequencing the most valuable type-strain genomes for metagenomic binning, comparative biology and taxonomic classification.</title>
        <authorList>
            <person name="Goeker M."/>
        </authorList>
    </citation>
    <scope>NUCLEOTIDE SEQUENCE [LARGE SCALE GENOMIC DNA]</scope>
    <source>
        <strain evidence="1 2">DSM 18961</strain>
    </source>
</reference>
<protein>
    <submittedName>
        <fullName evidence="1">Uncharacterized protein</fullName>
    </submittedName>
</protein>
<accession>A0A5S5DSG3</accession>
<organism evidence="1 2">
    <name type="scientific">Tenacibaculum adriaticum</name>
    <dbReference type="NCBI Taxonomy" id="413713"/>
    <lineage>
        <taxon>Bacteria</taxon>
        <taxon>Pseudomonadati</taxon>
        <taxon>Bacteroidota</taxon>
        <taxon>Flavobacteriia</taxon>
        <taxon>Flavobacteriales</taxon>
        <taxon>Flavobacteriaceae</taxon>
        <taxon>Tenacibaculum</taxon>
    </lineage>
</organism>
<name>A0A5S5DSG3_9FLAO</name>
<dbReference type="AlphaFoldDB" id="A0A5S5DSG3"/>
<proteinExistence type="predicted"/>